<dbReference type="InterPro" id="IPR005804">
    <property type="entry name" value="FA_desaturase_dom"/>
</dbReference>
<accession>A0ABR8DYZ3</accession>
<evidence type="ECO:0000256" key="8">
    <source>
        <dbReference type="ARBA" id="ARBA00023004"/>
    </source>
</evidence>
<feature type="transmembrane region" description="Helical" evidence="11">
    <location>
        <begin position="98"/>
        <end position="120"/>
    </location>
</feature>
<dbReference type="EMBL" id="JACJSI010000175">
    <property type="protein sequence ID" value="MBD2534576.1"/>
    <property type="molecule type" value="Genomic_DNA"/>
</dbReference>
<keyword evidence="14" id="KW-1185">Reference proteome</keyword>
<dbReference type="Proteomes" id="UP000623440">
    <property type="component" value="Unassembled WGS sequence"/>
</dbReference>
<evidence type="ECO:0000256" key="11">
    <source>
        <dbReference type="SAM" id="Phobius"/>
    </source>
</evidence>
<evidence type="ECO:0000256" key="1">
    <source>
        <dbReference type="ARBA" id="ARBA00001954"/>
    </source>
</evidence>
<evidence type="ECO:0000256" key="6">
    <source>
        <dbReference type="ARBA" id="ARBA00022989"/>
    </source>
</evidence>
<evidence type="ECO:0000256" key="2">
    <source>
        <dbReference type="ARBA" id="ARBA00004141"/>
    </source>
</evidence>
<keyword evidence="8" id="KW-0408">Iron</keyword>
<evidence type="ECO:0000313" key="14">
    <source>
        <dbReference type="Proteomes" id="UP000623440"/>
    </source>
</evidence>
<evidence type="ECO:0000256" key="10">
    <source>
        <dbReference type="ARBA" id="ARBA00023136"/>
    </source>
</evidence>
<dbReference type="PRINTS" id="PR00075">
    <property type="entry name" value="FACDDSATRASE"/>
</dbReference>
<comment type="caution">
    <text evidence="13">The sequence shown here is derived from an EMBL/GenBank/DDBJ whole genome shotgun (WGS) entry which is preliminary data.</text>
</comment>
<comment type="subcellular location">
    <subcellularLocation>
        <location evidence="2">Membrane</location>
        <topology evidence="2">Multi-pass membrane protein</topology>
    </subcellularLocation>
</comment>
<sequence>MSIQPDCTIKLEPAIGSPRKNQITIENEQLQELQRRFALAIVLIPFLGSILAIGLLYVSGIGLVEIALLISMYALTTVGVSVGFHRHFAHRAFKTKQVIRITLAILGSMAAQGPIIFWVATHRRHHQYSDLPGDPHSPRLYEDGIRGHLLGLWHAHVGWLFDSDVTNSVLFAKDLLPDIAIARVNRLYLIWVILGLAIPAVLGGILTGTSIGAFQGFMWGGIVRIFLAHNATWSLNSITHVFGRRSFDSHDYSRNIGWLAILTVGEGWHNNHHAFPNSARFGLKWWQIDQGYWVIRALEVAGMVWDVKVPTAGMIEAKKAASRK</sequence>
<feature type="transmembrane region" description="Helical" evidence="11">
    <location>
        <begin position="188"/>
        <end position="214"/>
    </location>
</feature>
<feature type="transmembrane region" description="Helical" evidence="11">
    <location>
        <begin position="37"/>
        <end position="60"/>
    </location>
</feature>
<feature type="domain" description="Fatty acid desaturase" evidence="12">
    <location>
        <begin position="71"/>
        <end position="297"/>
    </location>
</feature>
<feature type="transmembrane region" description="Helical" evidence="11">
    <location>
        <begin position="66"/>
        <end position="86"/>
    </location>
</feature>
<evidence type="ECO:0000313" key="13">
    <source>
        <dbReference type="EMBL" id="MBD2534576.1"/>
    </source>
</evidence>
<dbReference type="PANTHER" id="PTHR11351">
    <property type="entry name" value="ACYL-COA DESATURASE"/>
    <property type="match status" value="1"/>
</dbReference>
<dbReference type="RefSeq" id="WP_190945209.1">
    <property type="nucleotide sequence ID" value="NZ_JACJSI010000175.1"/>
</dbReference>
<protein>
    <submittedName>
        <fullName evidence="13">Acyl-CoA desaturase</fullName>
    </submittedName>
</protein>
<evidence type="ECO:0000256" key="4">
    <source>
        <dbReference type="ARBA" id="ARBA00022692"/>
    </source>
</evidence>
<evidence type="ECO:0000256" key="9">
    <source>
        <dbReference type="ARBA" id="ARBA00023098"/>
    </source>
</evidence>
<keyword evidence="4 11" id="KW-0812">Transmembrane</keyword>
<keyword evidence="10 11" id="KW-0472">Membrane</keyword>
<keyword evidence="9" id="KW-0443">Lipid metabolism</keyword>
<name>A0ABR8DYZ3_9NOSO</name>
<dbReference type="Pfam" id="PF00487">
    <property type="entry name" value="FA_desaturase"/>
    <property type="match status" value="1"/>
</dbReference>
<evidence type="ECO:0000259" key="12">
    <source>
        <dbReference type="Pfam" id="PF00487"/>
    </source>
</evidence>
<evidence type="ECO:0000256" key="7">
    <source>
        <dbReference type="ARBA" id="ARBA00023002"/>
    </source>
</evidence>
<proteinExistence type="inferred from homology"/>
<keyword evidence="7" id="KW-0560">Oxidoreductase</keyword>
<keyword evidence="6 11" id="KW-1133">Transmembrane helix</keyword>
<comment type="similarity">
    <text evidence="3">Belongs to the fatty acid desaturase type 2 family.</text>
</comment>
<gene>
    <name evidence="13" type="ORF">H6G97_35895</name>
</gene>
<comment type="cofactor">
    <cofactor evidence="1">
        <name>Fe(2+)</name>
        <dbReference type="ChEBI" id="CHEBI:29033"/>
    </cofactor>
</comment>
<evidence type="ECO:0000256" key="5">
    <source>
        <dbReference type="ARBA" id="ARBA00022832"/>
    </source>
</evidence>
<dbReference type="CDD" id="cd03505">
    <property type="entry name" value="Delta9-FADS-like"/>
    <property type="match status" value="1"/>
</dbReference>
<organism evidence="13 14">
    <name type="scientific">Nostoc flagelliforme FACHB-838</name>
    <dbReference type="NCBI Taxonomy" id="2692904"/>
    <lineage>
        <taxon>Bacteria</taxon>
        <taxon>Bacillati</taxon>
        <taxon>Cyanobacteriota</taxon>
        <taxon>Cyanophyceae</taxon>
        <taxon>Nostocales</taxon>
        <taxon>Nostocaceae</taxon>
        <taxon>Nostoc</taxon>
    </lineage>
</organism>
<keyword evidence="5" id="KW-0276">Fatty acid metabolism</keyword>
<reference evidence="13 14" key="1">
    <citation type="journal article" date="2020" name="ISME J.">
        <title>Comparative genomics reveals insights into cyanobacterial evolution and habitat adaptation.</title>
        <authorList>
            <person name="Chen M.Y."/>
            <person name="Teng W.K."/>
            <person name="Zhao L."/>
            <person name="Hu C.X."/>
            <person name="Zhou Y.K."/>
            <person name="Han B.P."/>
            <person name="Song L.R."/>
            <person name="Shu W.S."/>
        </authorList>
    </citation>
    <scope>NUCLEOTIDE SEQUENCE [LARGE SCALE GENOMIC DNA]</scope>
    <source>
        <strain evidence="13 14">FACHB-838</strain>
    </source>
</reference>
<evidence type="ECO:0000256" key="3">
    <source>
        <dbReference type="ARBA" id="ARBA00008749"/>
    </source>
</evidence>
<dbReference type="PANTHER" id="PTHR11351:SF3">
    <property type="entry name" value="BLL4393 PROTEIN"/>
    <property type="match status" value="1"/>
</dbReference>
<dbReference type="InterPro" id="IPR015876">
    <property type="entry name" value="Acyl-CoA_DS"/>
</dbReference>